<dbReference type="Pfam" id="PF07876">
    <property type="entry name" value="Dabb"/>
    <property type="match status" value="1"/>
</dbReference>
<dbReference type="Proteomes" id="UP000051952">
    <property type="component" value="Unassembled WGS sequence"/>
</dbReference>
<dbReference type="PANTHER" id="PTHR37832">
    <property type="entry name" value="BLL2683 PROTEIN"/>
    <property type="match status" value="1"/>
</dbReference>
<dbReference type="OrthoDB" id="42919at2759"/>
<keyword evidence="3" id="KW-1185">Reference proteome</keyword>
<gene>
    <name evidence="2" type="ORF">BSAL_46725</name>
</gene>
<name>A0A0S4JVR8_BODSA</name>
<dbReference type="OMA" id="LHIEWVA"/>
<sequence length="147" mass="16643">MMITFCNCVPRRVDLICCVIAFSVSGQHPNYRLENMFHQKSATEPLTHVVAFKFDVKQFNVPQVKAGLAKLRKIPGVISLEFGPINTALFEGYPDRSQGYTHLLVSKHTDAEAQRVYLVHPLHIEWVALVKPMTIQKPIAFDVTSHL</sequence>
<feature type="domain" description="Stress-response A/B barrel" evidence="1">
    <location>
        <begin position="46"/>
        <end position="143"/>
    </location>
</feature>
<accession>A0A0S4JVR8</accession>
<dbReference type="PANTHER" id="PTHR37832:SF1">
    <property type="entry name" value="STRESS-RESPONSE A_B BARREL DOMAIN-CONTAINING PROTEIN"/>
    <property type="match status" value="1"/>
</dbReference>
<dbReference type="PROSITE" id="PS51502">
    <property type="entry name" value="S_R_A_B_BARREL"/>
    <property type="match status" value="1"/>
</dbReference>
<dbReference type="InterPro" id="IPR011008">
    <property type="entry name" value="Dimeric_a/b-barrel"/>
</dbReference>
<proteinExistence type="predicted"/>
<dbReference type="InterPro" id="IPR013097">
    <property type="entry name" value="Dabb"/>
</dbReference>
<evidence type="ECO:0000259" key="1">
    <source>
        <dbReference type="PROSITE" id="PS51502"/>
    </source>
</evidence>
<dbReference type="AlphaFoldDB" id="A0A0S4JVR8"/>
<dbReference type="SUPFAM" id="SSF54909">
    <property type="entry name" value="Dimeric alpha+beta barrel"/>
    <property type="match status" value="1"/>
</dbReference>
<dbReference type="EMBL" id="CYKH01002220">
    <property type="protein sequence ID" value="CUG94146.1"/>
    <property type="molecule type" value="Genomic_DNA"/>
</dbReference>
<evidence type="ECO:0000313" key="2">
    <source>
        <dbReference type="EMBL" id="CUG94146.1"/>
    </source>
</evidence>
<evidence type="ECO:0000313" key="3">
    <source>
        <dbReference type="Proteomes" id="UP000051952"/>
    </source>
</evidence>
<organism evidence="2 3">
    <name type="scientific">Bodo saltans</name>
    <name type="common">Flagellated protozoan</name>
    <dbReference type="NCBI Taxonomy" id="75058"/>
    <lineage>
        <taxon>Eukaryota</taxon>
        <taxon>Discoba</taxon>
        <taxon>Euglenozoa</taxon>
        <taxon>Kinetoplastea</taxon>
        <taxon>Metakinetoplastina</taxon>
        <taxon>Eubodonida</taxon>
        <taxon>Bodonidae</taxon>
        <taxon>Bodo</taxon>
    </lineage>
</organism>
<dbReference type="SMART" id="SM00886">
    <property type="entry name" value="Dabb"/>
    <property type="match status" value="1"/>
</dbReference>
<reference evidence="3" key="1">
    <citation type="submission" date="2015-09" db="EMBL/GenBank/DDBJ databases">
        <authorList>
            <consortium name="Pathogen Informatics"/>
        </authorList>
    </citation>
    <scope>NUCLEOTIDE SEQUENCE [LARGE SCALE GENOMIC DNA]</scope>
    <source>
        <strain evidence="3">Lake Konstanz</strain>
    </source>
</reference>
<dbReference type="Gene3D" id="3.30.70.100">
    <property type="match status" value="1"/>
</dbReference>
<dbReference type="VEuPathDB" id="TriTrypDB:BSAL_46725"/>
<protein>
    <recommendedName>
        <fullName evidence="1">Stress-response A/B barrel domain-containing protein</fullName>
    </recommendedName>
</protein>